<dbReference type="Pfam" id="PF00419">
    <property type="entry name" value="Fimbrial"/>
    <property type="match status" value="1"/>
</dbReference>
<dbReference type="Proteomes" id="UP000424752">
    <property type="component" value="Chromosome"/>
</dbReference>
<dbReference type="InterPro" id="IPR050263">
    <property type="entry name" value="Bact_Fimbrial_Adh_Pro"/>
</dbReference>
<dbReference type="InterPro" id="IPR000259">
    <property type="entry name" value="Adhesion_dom_fimbrial"/>
</dbReference>
<reference evidence="7 8" key="1">
    <citation type="submission" date="2019-12" db="EMBL/GenBank/DDBJ databases">
        <title>Erwinia sp. nov., isolated from droppings of birds in the Qinghai-Tiebt plateau of China.</title>
        <authorList>
            <person name="Ge Y."/>
        </authorList>
    </citation>
    <scope>NUCLEOTIDE SEQUENCE [LARGE SCALE GENOMIC DNA]</scope>
    <source>
        <strain evidence="7 8">J780</strain>
    </source>
</reference>
<sequence length="361" mass="38972">MKTIRILTGSIITFTLLMLLPLQCRAGCTQPSPTDAVPLYYDATSALNSAGSASVTQRTNYPGSFKCNAPPWGILGGKNTVANLSPYTSNTIYLKFPGDAYVSVSVTGLTPQQVNPSVGSNSASSINASFTINLKLMNTVPTKNVMTVNGDLATIKPIVLAQDNTGLTLLQSISRLITDFTYFIFHWSWPQHDYDIYYQSIQIRFVKSVTTCQFDDANKTVVLNNIDRSSLLSGSSNGKKDFTLNFTCALFQNKIATRSVQAFLSSRYLLASDNTTLISSAPDAAGGVGIRLAKASDNIPLKMSSSSSAQGNATALFSYSAYQVMPPVFSIPMSAWYYVYNKAALSGGPVRTTAVLNFVYD</sequence>
<evidence type="ECO:0000256" key="3">
    <source>
        <dbReference type="ARBA" id="ARBA00022729"/>
    </source>
</evidence>
<dbReference type="InterPro" id="IPR036937">
    <property type="entry name" value="Adhesion_dom_fimbrial_sf"/>
</dbReference>
<evidence type="ECO:0000313" key="8">
    <source>
        <dbReference type="Proteomes" id="UP000424752"/>
    </source>
</evidence>
<keyword evidence="4" id="KW-0281">Fimbrium</keyword>
<feature type="chain" id="PRO_5026327006" evidence="5">
    <location>
        <begin position="27"/>
        <end position="361"/>
    </location>
</feature>
<dbReference type="KEGG" id="erwi:GN242_17900"/>
<evidence type="ECO:0000256" key="1">
    <source>
        <dbReference type="ARBA" id="ARBA00004561"/>
    </source>
</evidence>
<evidence type="ECO:0000259" key="6">
    <source>
        <dbReference type="Pfam" id="PF00419"/>
    </source>
</evidence>
<name>A0A6I6EWK6_9GAMM</name>
<gene>
    <name evidence="7" type="ORF">GN242_17900</name>
</gene>
<dbReference type="PANTHER" id="PTHR33420:SF3">
    <property type="entry name" value="FIMBRIAL SUBUNIT ELFA"/>
    <property type="match status" value="1"/>
</dbReference>
<dbReference type="EMBL" id="CP046509">
    <property type="protein sequence ID" value="QGU88982.1"/>
    <property type="molecule type" value="Genomic_DNA"/>
</dbReference>
<organism evidence="7 8">
    <name type="scientific">Erwinia sorbitola</name>
    <dbReference type="NCBI Taxonomy" id="2681984"/>
    <lineage>
        <taxon>Bacteria</taxon>
        <taxon>Pseudomonadati</taxon>
        <taxon>Pseudomonadota</taxon>
        <taxon>Gammaproteobacteria</taxon>
        <taxon>Enterobacterales</taxon>
        <taxon>Erwiniaceae</taxon>
        <taxon>Erwinia</taxon>
    </lineage>
</organism>
<keyword evidence="3 5" id="KW-0732">Signal</keyword>
<evidence type="ECO:0000256" key="5">
    <source>
        <dbReference type="SAM" id="SignalP"/>
    </source>
</evidence>
<accession>A0A6I6EWK6</accession>
<dbReference type="SUPFAM" id="SSF49401">
    <property type="entry name" value="Bacterial adhesins"/>
    <property type="match status" value="1"/>
</dbReference>
<dbReference type="RefSeq" id="WP_156287943.1">
    <property type="nucleotide sequence ID" value="NZ_CP046509.1"/>
</dbReference>
<evidence type="ECO:0000313" key="7">
    <source>
        <dbReference type="EMBL" id="QGU88982.1"/>
    </source>
</evidence>
<comment type="subcellular location">
    <subcellularLocation>
        <location evidence="1">Fimbrium</location>
    </subcellularLocation>
</comment>
<dbReference type="AlphaFoldDB" id="A0A6I6EWK6"/>
<dbReference type="InterPro" id="IPR008966">
    <property type="entry name" value="Adhesion_dom_sf"/>
</dbReference>
<evidence type="ECO:0000256" key="2">
    <source>
        <dbReference type="ARBA" id="ARBA00006671"/>
    </source>
</evidence>
<dbReference type="Gene3D" id="2.60.40.1090">
    <property type="entry name" value="Fimbrial-type adhesion domain"/>
    <property type="match status" value="1"/>
</dbReference>
<proteinExistence type="inferred from homology"/>
<comment type="similarity">
    <text evidence="2">Belongs to the fimbrial protein family.</text>
</comment>
<dbReference type="PANTHER" id="PTHR33420">
    <property type="entry name" value="FIMBRIAL SUBUNIT ELFA-RELATED"/>
    <property type="match status" value="1"/>
</dbReference>
<feature type="domain" description="Fimbrial-type adhesion" evidence="6">
    <location>
        <begin position="209"/>
        <end position="360"/>
    </location>
</feature>
<evidence type="ECO:0000256" key="4">
    <source>
        <dbReference type="ARBA" id="ARBA00023263"/>
    </source>
</evidence>
<feature type="signal peptide" evidence="5">
    <location>
        <begin position="1"/>
        <end position="26"/>
    </location>
</feature>
<dbReference type="GO" id="GO:0009289">
    <property type="term" value="C:pilus"/>
    <property type="evidence" value="ECO:0007669"/>
    <property type="project" value="UniProtKB-SubCell"/>
</dbReference>
<protein>
    <submittedName>
        <fullName evidence="7">Fimbrial protein</fullName>
    </submittedName>
</protein>
<dbReference type="GO" id="GO:0043709">
    <property type="term" value="P:cell adhesion involved in single-species biofilm formation"/>
    <property type="evidence" value="ECO:0007669"/>
    <property type="project" value="TreeGrafter"/>
</dbReference>